<dbReference type="Pfam" id="PF00730">
    <property type="entry name" value="HhH-GPD"/>
    <property type="match status" value="1"/>
</dbReference>
<name>E8WVV2_GRATM</name>
<evidence type="ECO:0000256" key="3">
    <source>
        <dbReference type="ARBA" id="ARBA00023004"/>
    </source>
</evidence>
<dbReference type="PIRSF" id="PIRSF001435">
    <property type="entry name" value="Nth"/>
    <property type="match status" value="1"/>
</dbReference>
<dbReference type="Proteomes" id="UP000000343">
    <property type="component" value="Chromosome"/>
</dbReference>
<dbReference type="EMBL" id="CP002480">
    <property type="protein sequence ID" value="ADW70711.1"/>
    <property type="molecule type" value="Genomic_DNA"/>
</dbReference>
<dbReference type="SMART" id="SM00478">
    <property type="entry name" value="ENDO3c"/>
    <property type="match status" value="1"/>
</dbReference>
<dbReference type="InterPro" id="IPR011257">
    <property type="entry name" value="DNA_glycosylase"/>
</dbReference>
<sequence length="241" mass="27745">MEPETLFPVPPDPRIIEIDRRLLAHYGQPPPRDVWNPLDQFIYSLLSSRTKTEQSHQVMRDLRARFGTWENLRDAAVAEIEQTLQIITFPEVKALWLKKDLMEITARCGELSLEFLAKYRTNKIRSWLEQFEGVGAKTSAAVVNFSTLRRRALCVDSHHLRVTQRLGLTPRADAAITEERLMRKIPADWDAIKLDDHHSLIKKHGQELCTFAEPHCRRCPLLDMCPEGQKQTKANPSDIAS</sequence>
<protein>
    <submittedName>
        <fullName evidence="6">Iron-sulfur cluster loop</fullName>
    </submittedName>
</protein>
<dbReference type="GO" id="GO:0006284">
    <property type="term" value="P:base-excision repair"/>
    <property type="evidence" value="ECO:0007669"/>
    <property type="project" value="InterPro"/>
</dbReference>
<evidence type="ECO:0000256" key="1">
    <source>
        <dbReference type="ARBA" id="ARBA00022485"/>
    </source>
</evidence>
<dbReference type="Gene3D" id="1.10.340.30">
    <property type="entry name" value="Hypothetical protein, domain 2"/>
    <property type="match status" value="1"/>
</dbReference>
<keyword evidence="7" id="KW-1185">Reference proteome</keyword>
<dbReference type="KEGG" id="acm:AciX9_3710"/>
<feature type="domain" description="HhH-GPD" evidence="5">
    <location>
        <begin position="46"/>
        <end position="207"/>
    </location>
</feature>
<evidence type="ECO:0000259" key="5">
    <source>
        <dbReference type="SMART" id="SM00478"/>
    </source>
</evidence>
<dbReference type="PANTHER" id="PTHR10359:SF19">
    <property type="entry name" value="DNA REPAIR GLYCOSYLASE MJ1434-RELATED"/>
    <property type="match status" value="1"/>
</dbReference>
<keyword evidence="3" id="KW-0408">Iron</keyword>
<dbReference type="GO" id="GO:0051539">
    <property type="term" value="F:4 iron, 4 sulfur cluster binding"/>
    <property type="evidence" value="ECO:0007669"/>
    <property type="project" value="UniProtKB-KW"/>
</dbReference>
<dbReference type="SUPFAM" id="SSF48150">
    <property type="entry name" value="DNA-glycosylase"/>
    <property type="match status" value="1"/>
</dbReference>
<dbReference type="GO" id="GO:0003824">
    <property type="term" value="F:catalytic activity"/>
    <property type="evidence" value="ECO:0007669"/>
    <property type="project" value="InterPro"/>
</dbReference>
<dbReference type="InterPro" id="IPR023170">
    <property type="entry name" value="HhH_base_excis_C"/>
</dbReference>
<evidence type="ECO:0000313" key="6">
    <source>
        <dbReference type="EMBL" id="ADW70711.1"/>
    </source>
</evidence>
<dbReference type="AlphaFoldDB" id="E8WVV2"/>
<dbReference type="GO" id="GO:0046872">
    <property type="term" value="F:metal ion binding"/>
    <property type="evidence" value="ECO:0007669"/>
    <property type="project" value="UniProtKB-KW"/>
</dbReference>
<dbReference type="RefSeq" id="WP_013582020.1">
    <property type="nucleotide sequence ID" value="NC_015064.1"/>
</dbReference>
<keyword evidence="1" id="KW-0004">4Fe-4S</keyword>
<dbReference type="Gene3D" id="1.10.1670.10">
    <property type="entry name" value="Helix-hairpin-Helix base-excision DNA repair enzymes (C-terminal)"/>
    <property type="match status" value="1"/>
</dbReference>
<dbReference type="PANTHER" id="PTHR10359">
    <property type="entry name" value="A/G-SPECIFIC ADENINE GLYCOSYLASE/ENDONUCLEASE III"/>
    <property type="match status" value="1"/>
</dbReference>
<accession>E8WVV2</accession>
<dbReference type="CDD" id="cd00056">
    <property type="entry name" value="ENDO3c"/>
    <property type="match status" value="1"/>
</dbReference>
<organism evidence="7">
    <name type="scientific">Granulicella tundricola (strain ATCC BAA-1859 / DSM 23138 / MP5ACTX9)</name>
    <dbReference type="NCBI Taxonomy" id="1198114"/>
    <lineage>
        <taxon>Bacteria</taxon>
        <taxon>Pseudomonadati</taxon>
        <taxon>Acidobacteriota</taxon>
        <taxon>Terriglobia</taxon>
        <taxon>Terriglobales</taxon>
        <taxon>Acidobacteriaceae</taxon>
        <taxon>Granulicella</taxon>
    </lineage>
</organism>
<dbReference type="STRING" id="1198114.AciX9_3710"/>
<dbReference type="OrthoDB" id="9800977at2"/>
<dbReference type="HOGENOM" id="CLU_012862_3_4_0"/>
<evidence type="ECO:0000313" key="7">
    <source>
        <dbReference type="Proteomes" id="UP000000343"/>
    </source>
</evidence>
<proteinExistence type="predicted"/>
<evidence type="ECO:0000256" key="4">
    <source>
        <dbReference type="ARBA" id="ARBA00023014"/>
    </source>
</evidence>
<dbReference type="InterPro" id="IPR003265">
    <property type="entry name" value="HhH-GPD_domain"/>
</dbReference>
<gene>
    <name evidence="6" type="ordered locus">AciX9_3710</name>
</gene>
<dbReference type="eggNOG" id="COG0177">
    <property type="taxonomic scope" value="Bacteria"/>
</dbReference>
<keyword evidence="2" id="KW-0479">Metal-binding</keyword>
<reference evidence="7" key="1">
    <citation type="submission" date="2011-01" db="EMBL/GenBank/DDBJ databases">
        <title>Complete sequence of chromosome of Acidobacterium sp. MP5ACTX9.</title>
        <authorList>
            <consortium name="US DOE Joint Genome Institute"/>
            <person name="Lucas S."/>
            <person name="Copeland A."/>
            <person name="Lapidus A."/>
            <person name="Cheng J.-F."/>
            <person name="Goodwin L."/>
            <person name="Pitluck S."/>
            <person name="Teshima H."/>
            <person name="Detter J.C."/>
            <person name="Han C."/>
            <person name="Tapia R."/>
            <person name="Land M."/>
            <person name="Hauser L."/>
            <person name="Kyrpides N."/>
            <person name="Ivanova N."/>
            <person name="Ovchinnikova G."/>
            <person name="Pagani I."/>
            <person name="Rawat S.R."/>
            <person name="Mannisto M."/>
            <person name="Haggblom M.M."/>
            <person name="Woyke T."/>
        </authorList>
    </citation>
    <scope>NUCLEOTIDE SEQUENCE [LARGE SCALE GENOMIC DNA]</scope>
    <source>
        <strain evidence="7">MP5ACTX9</strain>
    </source>
</reference>
<dbReference type="PaxDb" id="1198114-AciX9_3710"/>
<evidence type="ECO:0000256" key="2">
    <source>
        <dbReference type="ARBA" id="ARBA00022723"/>
    </source>
</evidence>
<keyword evidence="4" id="KW-0411">Iron-sulfur</keyword>